<comment type="caution">
    <text evidence="3">The sequence shown here is derived from an EMBL/GenBank/DDBJ whole genome shotgun (WGS) entry which is preliminary data.</text>
</comment>
<keyword evidence="1" id="KW-0732">Signal</keyword>
<dbReference type="SUPFAM" id="SSF141086">
    <property type="entry name" value="Agglutinin HPA-like"/>
    <property type="match status" value="1"/>
</dbReference>
<reference evidence="3 4" key="1">
    <citation type="submission" date="2024-04" db="EMBL/GenBank/DDBJ databases">
        <authorList>
            <consortium name="Genoscope - CEA"/>
            <person name="William W."/>
        </authorList>
    </citation>
    <scope>NUCLEOTIDE SEQUENCE [LARGE SCALE GENOMIC DNA]</scope>
</reference>
<dbReference type="AlphaFoldDB" id="A0AAV2I1W7"/>
<dbReference type="Pfam" id="PF09458">
    <property type="entry name" value="H_lectin"/>
    <property type="match status" value="1"/>
</dbReference>
<organism evidence="3 4">
    <name type="scientific">Lymnaea stagnalis</name>
    <name type="common">Great pond snail</name>
    <name type="synonym">Helix stagnalis</name>
    <dbReference type="NCBI Taxonomy" id="6523"/>
    <lineage>
        <taxon>Eukaryota</taxon>
        <taxon>Metazoa</taxon>
        <taxon>Spiralia</taxon>
        <taxon>Lophotrochozoa</taxon>
        <taxon>Mollusca</taxon>
        <taxon>Gastropoda</taxon>
        <taxon>Heterobranchia</taxon>
        <taxon>Euthyneura</taxon>
        <taxon>Panpulmonata</taxon>
        <taxon>Hygrophila</taxon>
        <taxon>Lymnaeoidea</taxon>
        <taxon>Lymnaeidae</taxon>
        <taxon>Lymnaea</taxon>
    </lineage>
</organism>
<dbReference type="GO" id="GO:0030246">
    <property type="term" value="F:carbohydrate binding"/>
    <property type="evidence" value="ECO:0007669"/>
    <property type="project" value="InterPro"/>
</dbReference>
<dbReference type="GO" id="GO:0007155">
    <property type="term" value="P:cell adhesion"/>
    <property type="evidence" value="ECO:0007669"/>
    <property type="project" value="InterPro"/>
</dbReference>
<protein>
    <recommendedName>
        <fullName evidence="2">H-type lectin domain-containing protein</fullName>
    </recommendedName>
</protein>
<dbReference type="Proteomes" id="UP001497497">
    <property type="component" value="Unassembled WGS sequence"/>
</dbReference>
<dbReference type="EMBL" id="CAXITT010000392">
    <property type="protein sequence ID" value="CAL1540656.1"/>
    <property type="molecule type" value="Genomic_DNA"/>
</dbReference>
<dbReference type="Gene3D" id="2.60.40.2080">
    <property type="match status" value="1"/>
</dbReference>
<evidence type="ECO:0000313" key="4">
    <source>
        <dbReference type="Proteomes" id="UP001497497"/>
    </source>
</evidence>
<evidence type="ECO:0000313" key="3">
    <source>
        <dbReference type="EMBL" id="CAL1540656.1"/>
    </source>
</evidence>
<evidence type="ECO:0000256" key="1">
    <source>
        <dbReference type="SAM" id="SignalP"/>
    </source>
</evidence>
<keyword evidence="4" id="KW-1185">Reference proteome</keyword>
<proteinExistence type="predicted"/>
<name>A0AAV2I1W7_LYMST</name>
<sequence length="343" mass="38055">MVNSNKMSFGLICIFVMVFVIEASDISLIAEPASIKDGLTKTLQMRCSLQYAHQGDDAAQSRAGLSTMTVNSISVKRDDKTTIAAISSRQPAVASEDVDTLTVRGNLTPGVDSNYLQLTWTKPGINQAGIYTCTINATDNAGRGVLYKSNTYVCHQRPNEEDILQYIIELEDRLSQTETGVQECEKSLNTELTAIRLSLNNSQSYLQGQIDILKTQDAATAEDLKRLETGASALRTDLTAIQNSLDSYVVEEGVVYCGSSTSFQPTGEPTLKRRVVYVKFTKTFSKLPTVVCTLQEMDVDKGFNLRFKYFVRDLTTAGFNLHCETWWDTLLYGIDIKWRASIP</sequence>
<dbReference type="InterPro" id="IPR019019">
    <property type="entry name" value="H-type_lectin_domain"/>
</dbReference>
<gene>
    <name evidence="3" type="ORF">GSLYS_00014305001</name>
</gene>
<evidence type="ECO:0000259" key="2">
    <source>
        <dbReference type="Pfam" id="PF09458"/>
    </source>
</evidence>
<feature type="domain" description="H-type lectin" evidence="2">
    <location>
        <begin position="277"/>
        <end position="340"/>
    </location>
</feature>
<feature type="signal peptide" evidence="1">
    <location>
        <begin position="1"/>
        <end position="23"/>
    </location>
</feature>
<dbReference type="InterPro" id="IPR037221">
    <property type="entry name" value="H-type_lectin_dom_sf"/>
</dbReference>
<feature type="chain" id="PRO_5043965598" description="H-type lectin domain-containing protein" evidence="1">
    <location>
        <begin position="24"/>
        <end position="343"/>
    </location>
</feature>
<accession>A0AAV2I1W7</accession>